<evidence type="ECO:0000313" key="2">
    <source>
        <dbReference type="Proteomes" id="UP000019376"/>
    </source>
</evidence>
<keyword evidence="2" id="KW-1185">Reference proteome</keyword>
<dbReference type="Proteomes" id="UP000019376">
    <property type="component" value="Unassembled WGS sequence"/>
</dbReference>
<organism evidence="1 2">
    <name type="scientific">Penicillium oxalicum (strain 114-2 / CGMCC 5302)</name>
    <name type="common">Penicillium decumbens</name>
    <dbReference type="NCBI Taxonomy" id="933388"/>
    <lineage>
        <taxon>Eukaryota</taxon>
        <taxon>Fungi</taxon>
        <taxon>Dikarya</taxon>
        <taxon>Ascomycota</taxon>
        <taxon>Pezizomycotina</taxon>
        <taxon>Eurotiomycetes</taxon>
        <taxon>Eurotiomycetidae</taxon>
        <taxon>Eurotiales</taxon>
        <taxon>Aspergillaceae</taxon>
        <taxon>Penicillium</taxon>
    </lineage>
</organism>
<name>S7ZH51_PENO1</name>
<dbReference type="HOGENOM" id="CLU_1759441_0_0_1"/>
<protein>
    <submittedName>
        <fullName evidence="1">Uncharacterized protein</fullName>
    </submittedName>
</protein>
<gene>
    <name evidence="1" type="ORF">PDE_04955</name>
</gene>
<reference evidence="1 2" key="1">
    <citation type="journal article" date="2013" name="PLoS ONE">
        <title>Genomic and secretomic analyses reveal unique features of the lignocellulolytic enzyme system of Penicillium decumbens.</title>
        <authorList>
            <person name="Liu G."/>
            <person name="Zhang L."/>
            <person name="Wei X."/>
            <person name="Zou G."/>
            <person name="Qin Y."/>
            <person name="Ma L."/>
            <person name="Li J."/>
            <person name="Zheng H."/>
            <person name="Wang S."/>
            <person name="Wang C."/>
            <person name="Xun L."/>
            <person name="Zhao G.-P."/>
            <person name="Zhou Z."/>
            <person name="Qu Y."/>
        </authorList>
    </citation>
    <scope>NUCLEOTIDE SEQUENCE [LARGE SCALE GENOMIC DNA]</scope>
    <source>
        <strain evidence="2">114-2 / CGMCC 5302</strain>
    </source>
</reference>
<dbReference type="AlphaFoldDB" id="S7ZH51"/>
<accession>S7ZH51</accession>
<evidence type="ECO:0000313" key="1">
    <source>
        <dbReference type="EMBL" id="EPS30005.1"/>
    </source>
</evidence>
<sequence length="148" mass="16859">MFATPQSSLSTCADTSPIIGIYPHDDLGGQRDSKRPEDALPPRAVAKGLKDRRSMFLCTARHVSVRMTANSNPVNFTVIDELGHLATLSWTLHTEGMRLLYSSQMKMELRADTLLLRARRFTLEFQPRKYNLLAQPDARQRRYARTPK</sequence>
<dbReference type="EMBL" id="KB644412">
    <property type="protein sequence ID" value="EPS30005.1"/>
    <property type="molecule type" value="Genomic_DNA"/>
</dbReference>
<proteinExistence type="predicted"/>